<dbReference type="InterPro" id="IPR013739">
    <property type="entry name" value="Beta_galactosidase_C"/>
</dbReference>
<keyword evidence="6 11" id="KW-0862">Zinc</keyword>
<evidence type="ECO:0000256" key="5">
    <source>
        <dbReference type="ARBA" id="ARBA00022801"/>
    </source>
</evidence>
<evidence type="ECO:0000256" key="11">
    <source>
        <dbReference type="PIRSR" id="PIRSR001084-3"/>
    </source>
</evidence>
<evidence type="ECO:0000256" key="3">
    <source>
        <dbReference type="ARBA" id="ARBA00012756"/>
    </source>
</evidence>
<dbReference type="CDD" id="cd03143">
    <property type="entry name" value="A4_beta-galactosidase_middle_domain"/>
    <property type="match status" value="1"/>
</dbReference>
<dbReference type="PIRSF" id="PIRSF001084">
    <property type="entry name" value="B-galactosidase"/>
    <property type="match status" value="1"/>
</dbReference>
<proteinExistence type="inferred from homology"/>
<evidence type="ECO:0000256" key="4">
    <source>
        <dbReference type="ARBA" id="ARBA00022723"/>
    </source>
</evidence>
<evidence type="ECO:0000259" key="12">
    <source>
        <dbReference type="Pfam" id="PF02449"/>
    </source>
</evidence>
<dbReference type="Gene3D" id="2.60.40.1180">
    <property type="entry name" value="Golgi alpha-mannosidase II"/>
    <property type="match status" value="1"/>
</dbReference>
<dbReference type="PANTHER" id="PTHR36447">
    <property type="entry name" value="BETA-GALACTOSIDASE GANA"/>
    <property type="match status" value="1"/>
</dbReference>
<keyword evidence="7 8" id="KW-0326">Glycosidase</keyword>
<evidence type="ECO:0000256" key="6">
    <source>
        <dbReference type="ARBA" id="ARBA00022833"/>
    </source>
</evidence>
<dbReference type="Pfam" id="PF08532">
    <property type="entry name" value="Glyco_hydro_42M"/>
    <property type="match status" value="1"/>
</dbReference>
<comment type="caution">
    <text evidence="15">The sequence shown here is derived from an EMBL/GenBank/DDBJ whole genome shotgun (WGS) entry which is preliminary data.</text>
</comment>
<feature type="domain" description="Glycoside hydrolase family 42 N-terminal" evidence="12">
    <location>
        <begin position="6"/>
        <end position="379"/>
    </location>
</feature>
<keyword evidence="5 8" id="KW-0378">Hydrolase</keyword>
<evidence type="ECO:0000256" key="8">
    <source>
        <dbReference type="PIRNR" id="PIRNR001084"/>
    </source>
</evidence>
<dbReference type="Pfam" id="PF02449">
    <property type="entry name" value="Glyco_hydro_42"/>
    <property type="match status" value="1"/>
</dbReference>
<feature type="binding site" evidence="11">
    <location>
        <position position="151"/>
    </location>
    <ligand>
        <name>Zn(2+)</name>
        <dbReference type="ChEBI" id="CHEBI:29105"/>
    </ligand>
</feature>
<organism evidence="15 16">
    <name type="scientific">Paenibacillus endophyticus</name>
    <dbReference type="NCBI Taxonomy" id="1294268"/>
    <lineage>
        <taxon>Bacteria</taxon>
        <taxon>Bacillati</taxon>
        <taxon>Bacillota</taxon>
        <taxon>Bacilli</taxon>
        <taxon>Bacillales</taxon>
        <taxon>Paenibacillaceae</taxon>
        <taxon>Paenibacillus</taxon>
    </lineage>
</organism>
<dbReference type="Gene3D" id="3.20.20.80">
    <property type="entry name" value="Glycosidases"/>
    <property type="match status" value="1"/>
</dbReference>
<gene>
    <name evidence="15" type="ORF">FHS16_002374</name>
</gene>
<dbReference type="Gene3D" id="3.40.50.880">
    <property type="match status" value="1"/>
</dbReference>
<dbReference type="GO" id="GO:0006012">
    <property type="term" value="P:galactose metabolic process"/>
    <property type="evidence" value="ECO:0007669"/>
    <property type="project" value="InterPro"/>
</dbReference>
<evidence type="ECO:0000256" key="2">
    <source>
        <dbReference type="ARBA" id="ARBA00005940"/>
    </source>
</evidence>
<dbReference type="InterPro" id="IPR029062">
    <property type="entry name" value="Class_I_gatase-like"/>
</dbReference>
<keyword evidence="16" id="KW-1185">Reference proteome</keyword>
<evidence type="ECO:0000313" key="16">
    <source>
        <dbReference type="Proteomes" id="UP000518605"/>
    </source>
</evidence>
<feature type="binding site" evidence="11">
    <location>
        <position position="156"/>
    </location>
    <ligand>
        <name>Zn(2+)</name>
        <dbReference type="ChEBI" id="CHEBI:29105"/>
    </ligand>
</feature>
<dbReference type="AlphaFoldDB" id="A0A7W5C7S7"/>
<evidence type="ECO:0000256" key="10">
    <source>
        <dbReference type="PIRSR" id="PIRSR001084-2"/>
    </source>
</evidence>
<keyword evidence="4 11" id="KW-0479">Metal-binding</keyword>
<evidence type="ECO:0000256" key="7">
    <source>
        <dbReference type="ARBA" id="ARBA00023295"/>
    </source>
</evidence>
<evidence type="ECO:0000259" key="14">
    <source>
        <dbReference type="Pfam" id="PF08533"/>
    </source>
</evidence>
<comment type="catalytic activity">
    <reaction evidence="1 8">
        <text>Hydrolysis of terminal non-reducing beta-D-galactose residues in beta-D-galactosides.</text>
        <dbReference type="EC" id="3.2.1.23"/>
    </reaction>
</comment>
<dbReference type="InterPro" id="IPR013529">
    <property type="entry name" value="Glyco_hydro_42_N"/>
</dbReference>
<dbReference type="InterPro" id="IPR013738">
    <property type="entry name" value="Beta_galactosidase_Trimer"/>
</dbReference>
<feature type="binding site" evidence="11">
    <location>
        <position position="107"/>
    </location>
    <ligand>
        <name>Zn(2+)</name>
        <dbReference type="ChEBI" id="CHEBI:29105"/>
    </ligand>
</feature>
<protein>
    <recommendedName>
        <fullName evidence="3 8">Beta-galactosidase</fullName>
        <shortName evidence="8">Beta-gal</shortName>
        <ecNumber evidence="3 8">3.2.1.23</ecNumber>
    </recommendedName>
</protein>
<evidence type="ECO:0000313" key="15">
    <source>
        <dbReference type="EMBL" id="MBB3152324.1"/>
    </source>
</evidence>
<dbReference type="SUPFAM" id="SSF51445">
    <property type="entry name" value="(Trans)glycosidases"/>
    <property type="match status" value="1"/>
</dbReference>
<feature type="binding site" evidence="10">
    <location>
        <position position="103"/>
    </location>
    <ligand>
        <name>substrate</name>
    </ligand>
</feature>
<feature type="domain" description="Beta-galactosidase trimerisation" evidence="13">
    <location>
        <begin position="391"/>
        <end position="605"/>
    </location>
</feature>
<dbReference type="GO" id="GO:0004565">
    <property type="term" value="F:beta-galactosidase activity"/>
    <property type="evidence" value="ECO:0007669"/>
    <property type="project" value="UniProtKB-EC"/>
</dbReference>
<sequence length="678" mass="77340">MLFGACYYPEHWEQERWETDARLMKEAGFNVVRLAEFAWIRMEPEEGRYEFEWLDQAIALFGHYDIQVILGTPTAGPPKWLMDKHPDMYQQDYQGHVRGFGTRRHYCANNLNYQGYTNKIVTRMAEQYREHPNVIGWQIDNELGAIDTARCYCGNCRLAFIAWLQQRYGSLEQLNEEWGTIFSSQSYTSWEQLHLPAYSVHQGHNPGLALDFRRFSSDSVVKYQQLQLDILRSLCPSTQPITTNMMGSFNDLDYYDLAAPLDIVSLDIYPIMKRVPEERAFRTGLNHDTMRGLKGQNFWVLEHQSGAPCTYAMSSTPRPGELRRWTYQSIARGADAIVYFRWRTLTYALEEFWHGILQHHGEPGRRFEEVKQVGQELRAISPLLAGTTVKAKVAMLKCFHNEWAFELQPHASGYEYKEHQAQYYRYFHERNIQVDIISPDASFDGYELLIIPNLMMAREEATKRIHAFTERGGTIVMDFRAGAKEWNNRMLPQRLPGLYADLLGISIDDYGIIEEDLSIGLLESEAEAAAASDSAAYPGEAATWYDVIELKGAEPLLLFANDYFAGQPAVTRNRYGQGTAYYLATELDPASLHGLFQSICADLNLEPVLPGLPSGVEAICRMREEGEQRSEVIFVINHSRVDAAFTLDRSYADAMTGTEISGVVVLEPNGVLVLCSTG</sequence>
<evidence type="ECO:0000259" key="13">
    <source>
        <dbReference type="Pfam" id="PF08532"/>
    </source>
</evidence>
<dbReference type="Proteomes" id="UP000518605">
    <property type="component" value="Unassembled WGS sequence"/>
</dbReference>
<comment type="similarity">
    <text evidence="2 8">Belongs to the glycosyl hydrolase 42 family.</text>
</comment>
<feature type="active site" description="Proton donor" evidence="9">
    <location>
        <position position="142"/>
    </location>
</feature>
<dbReference type="GO" id="GO:0046872">
    <property type="term" value="F:metal ion binding"/>
    <property type="evidence" value="ECO:0007669"/>
    <property type="project" value="UniProtKB-KW"/>
</dbReference>
<feature type="binding site" evidence="10">
    <location>
        <position position="141"/>
    </location>
    <ligand>
        <name>substrate</name>
    </ligand>
</feature>
<evidence type="ECO:0000256" key="9">
    <source>
        <dbReference type="PIRSR" id="PIRSR001084-1"/>
    </source>
</evidence>
<dbReference type="GO" id="GO:0009341">
    <property type="term" value="C:beta-galactosidase complex"/>
    <property type="evidence" value="ECO:0007669"/>
    <property type="project" value="InterPro"/>
</dbReference>
<dbReference type="InterPro" id="IPR003476">
    <property type="entry name" value="Glyco_hydro_42"/>
</dbReference>
<dbReference type="RefSeq" id="WP_183562179.1">
    <property type="nucleotide sequence ID" value="NZ_CBCSLB010000005.1"/>
</dbReference>
<dbReference type="Pfam" id="PF08533">
    <property type="entry name" value="Glyco_hydro_42C"/>
    <property type="match status" value="1"/>
</dbReference>
<name>A0A7W5C7S7_9BACL</name>
<reference evidence="15 16" key="1">
    <citation type="submission" date="2020-08" db="EMBL/GenBank/DDBJ databases">
        <title>Genomic Encyclopedia of Type Strains, Phase III (KMG-III): the genomes of soil and plant-associated and newly described type strains.</title>
        <authorList>
            <person name="Whitman W."/>
        </authorList>
    </citation>
    <scope>NUCLEOTIDE SEQUENCE [LARGE SCALE GENOMIC DNA]</scope>
    <source>
        <strain evidence="15 16">CECT 8234</strain>
    </source>
</reference>
<feature type="binding site" evidence="11">
    <location>
        <position position="153"/>
    </location>
    <ligand>
        <name>Zn(2+)</name>
        <dbReference type="ChEBI" id="CHEBI:29105"/>
    </ligand>
</feature>
<dbReference type="InterPro" id="IPR017853">
    <property type="entry name" value="GH"/>
</dbReference>
<feature type="domain" description="Beta-galactosidase C-terminal" evidence="14">
    <location>
        <begin position="615"/>
        <end position="674"/>
    </location>
</feature>
<evidence type="ECO:0000256" key="1">
    <source>
        <dbReference type="ARBA" id="ARBA00001412"/>
    </source>
</evidence>
<dbReference type="EC" id="3.2.1.23" evidence="3 8"/>
<dbReference type="InterPro" id="IPR013780">
    <property type="entry name" value="Glyco_hydro_b"/>
</dbReference>
<dbReference type="EMBL" id="JACHXW010000006">
    <property type="protein sequence ID" value="MBB3152324.1"/>
    <property type="molecule type" value="Genomic_DNA"/>
</dbReference>
<feature type="active site" description="Nucleophile" evidence="9">
    <location>
        <position position="302"/>
    </location>
</feature>
<dbReference type="PANTHER" id="PTHR36447:SF2">
    <property type="entry name" value="BETA-GALACTOSIDASE YESZ"/>
    <property type="match status" value="1"/>
</dbReference>
<dbReference type="SUPFAM" id="SSF52317">
    <property type="entry name" value="Class I glutamine amidotransferase-like"/>
    <property type="match status" value="1"/>
</dbReference>
<accession>A0A7W5C7S7</accession>